<feature type="region of interest" description="Disordered" evidence="1">
    <location>
        <begin position="533"/>
        <end position="560"/>
    </location>
</feature>
<dbReference type="Proteomes" id="UP000250043">
    <property type="component" value="Unassembled WGS sequence"/>
</dbReference>
<keyword evidence="3" id="KW-1185">Reference proteome</keyword>
<dbReference type="OrthoDB" id="10588180at2759"/>
<feature type="compositionally biased region" description="Low complexity" evidence="1">
    <location>
        <begin position="313"/>
        <end position="324"/>
    </location>
</feature>
<feature type="region of interest" description="Disordered" evidence="1">
    <location>
        <begin position="368"/>
        <end position="393"/>
    </location>
</feature>
<protein>
    <submittedName>
        <fullName evidence="2">Uncharacterized protein</fullName>
    </submittedName>
</protein>
<organism evidence="2 3">
    <name type="scientific">Obba rivulosa</name>
    <dbReference type="NCBI Taxonomy" id="1052685"/>
    <lineage>
        <taxon>Eukaryota</taxon>
        <taxon>Fungi</taxon>
        <taxon>Dikarya</taxon>
        <taxon>Basidiomycota</taxon>
        <taxon>Agaricomycotina</taxon>
        <taxon>Agaricomycetes</taxon>
        <taxon>Polyporales</taxon>
        <taxon>Gelatoporiaceae</taxon>
        <taxon>Obba</taxon>
    </lineage>
</organism>
<accession>A0A8E2DPA9</accession>
<feature type="compositionally biased region" description="Low complexity" evidence="1">
    <location>
        <begin position="368"/>
        <end position="382"/>
    </location>
</feature>
<sequence length="560" mass="60331">MSTSAVSRPTHSRARSAQNLCLLVVNMSPSGRMTLPVVDPSTGHLSQYKLVPLVDREVNRKSSLNDPHNTGGSRIRASGAPVANSKVQSAALLRRRGAARRTLSEGGIPPVQQRLPLRTLQQESVCLSKSPQSGVRPMPSPQVASVTSSDLEYIADSTFVGKHRVKRNQGLRQRQGSLFRICPLPPSSPARVGMLDSGVTDSLHTFRMVSVGEFPSGSSPALLFSPQCSDSLPRVYRCPPSPESLVVSSRSRLKPTAVYGKPEATHQGLEDISDDASLEYDIADYRAGISSAPAQTPARRLFYIGGKAPQENSASGVSSGPSSGRNNEREANVGAGVTADMSGSTLVGLGLSGILKEDGTPFDGLGLLPRTRSSTRTPSTPLASTQSAESPRPLWLGEDDVTEAHAPYLSYGKFVSTSDSEYSELSQRLQTFIAASTQRLTPTAAARRASVPARALPVEEEDVFLSRPVLASSSAAVAGPGRKRMYTLEAPRPTVTGASKSEDQALERERARFERMELKRYAVYKPRARVTAVGSIRSEDSPERARFERVEEKRKAIWKP</sequence>
<evidence type="ECO:0000313" key="2">
    <source>
        <dbReference type="EMBL" id="OCH93268.1"/>
    </source>
</evidence>
<feature type="compositionally biased region" description="Basic and acidic residues" evidence="1">
    <location>
        <begin position="537"/>
        <end position="560"/>
    </location>
</feature>
<dbReference type="EMBL" id="KV722357">
    <property type="protein sequence ID" value="OCH93268.1"/>
    <property type="molecule type" value="Genomic_DNA"/>
</dbReference>
<reference evidence="2 3" key="1">
    <citation type="submission" date="2016-07" db="EMBL/GenBank/DDBJ databases">
        <title>Draft genome of the white-rot fungus Obba rivulosa 3A-2.</title>
        <authorList>
            <consortium name="DOE Joint Genome Institute"/>
            <person name="Miettinen O."/>
            <person name="Riley R."/>
            <person name="Acob R."/>
            <person name="Barry K."/>
            <person name="Cullen D."/>
            <person name="De Vries R."/>
            <person name="Hainaut M."/>
            <person name="Hatakka A."/>
            <person name="Henrissat B."/>
            <person name="Hilden K."/>
            <person name="Kuo R."/>
            <person name="Labutti K."/>
            <person name="Lipzen A."/>
            <person name="Makela M.R."/>
            <person name="Sandor L."/>
            <person name="Spatafora J.W."/>
            <person name="Grigoriev I.V."/>
            <person name="Hibbett D.S."/>
        </authorList>
    </citation>
    <scope>NUCLEOTIDE SEQUENCE [LARGE SCALE GENOMIC DNA]</scope>
    <source>
        <strain evidence="2 3">3A-2</strain>
    </source>
</reference>
<evidence type="ECO:0000313" key="3">
    <source>
        <dbReference type="Proteomes" id="UP000250043"/>
    </source>
</evidence>
<evidence type="ECO:0000256" key="1">
    <source>
        <dbReference type="SAM" id="MobiDB-lite"/>
    </source>
</evidence>
<proteinExistence type="predicted"/>
<feature type="compositionally biased region" description="Polar residues" evidence="1">
    <location>
        <begin position="61"/>
        <end position="72"/>
    </location>
</feature>
<dbReference type="AlphaFoldDB" id="A0A8E2DPA9"/>
<feature type="region of interest" description="Disordered" evidence="1">
    <location>
        <begin position="307"/>
        <end position="329"/>
    </location>
</feature>
<name>A0A8E2DPA9_9APHY</name>
<gene>
    <name evidence="2" type="ORF">OBBRIDRAFT_338808</name>
</gene>
<feature type="region of interest" description="Disordered" evidence="1">
    <location>
        <begin position="61"/>
        <end position="81"/>
    </location>
</feature>